<protein>
    <submittedName>
        <fullName evidence="1">Uncharacterized protein</fullName>
    </submittedName>
</protein>
<keyword evidence="2" id="KW-1185">Reference proteome</keyword>
<dbReference type="EMBL" id="CP034437">
    <property type="protein sequence ID" value="AZN41398.1"/>
    <property type="molecule type" value="Genomic_DNA"/>
</dbReference>
<dbReference type="AlphaFoldDB" id="A0A3S9A6N9"/>
<name>A0A3S9A6N9_9BACL</name>
<organism evidence="1 2">
    <name type="scientific">Paenibacillus albus</name>
    <dbReference type="NCBI Taxonomy" id="2495582"/>
    <lineage>
        <taxon>Bacteria</taxon>
        <taxon>Bacillati</taxon>
        <taxon>Bacillota</taxon>
        <taxon>Bacilli</taxon>
        <taxon>Bacillales</taxon>
        <taxon>Paenibacillaceae</taxon>
        <taxon>Paenibacillus</taxon>
    </lineage>
</organism>
<dbReference type="RefSeq" id="WP_126017105.1">
    <property type="nucleotide sequence ID" value="NZ_CP034437.1"/>
</dbReference>
<gene>
    <name evidence="1" type="ORF">EJC50_18255</name>
</gene>
<reference evidence="2" key="1">
    <citation type="submission" date="2018-12" db="EMBL/GenBank/DDBJ databases">
        <title>Genome sequence of Peanibacillus sp.</title>
        <authorList>
            <person name="Subramani G."/>
            <person name="Srinivasan S."/>
            <person name="Kim M.K."/>
        </authorList>
    </citation>
    <scope>NUCLEOTIDE SEQUENCE [LARGE SCALE GENOMIC DNA]</scope>
    <source>
        <strain evidence="2">18JY67-1</strain>
    </source>
</reference>
<proteinExistence type="predicted"/>
<sequence>MYTKLQFDVDFDNALLFGQYIMVVTDAKMSGGGLLERYDNDHVWINGKPYSRTQSSFVHMPAPQIISGEFL</sequence>
<evidence type="ECO:0000313" key="1">
    <source>
        <dbReference type="EMBL" id="AZN41398.1"/>
    </source>
</evidence>
<dbReference type="KEGG" id="palb:EJC50_18255"/>
<dbReference type="Proteomes" id="UP000272528">
    <property type="component" value="Chromosome"/>
</dbReference>
<dbReference type="OrthoDB" id="2627117at2"/>
<evidence type="ECO:0000313" key="2">
    <source>
        <dbReference type="Proteomes" id="UP000272528"/>
    </source>
</evidence>
<accession>A0A3S9A6N9</accession>